<organism evidence="2 3">
    <name type="scientific">Pisolithus tinctorius Marx 270</name>
    <dbReference type="NCBI Taxonomy" id="870435"/>
    <lineage>
        <taxon>Eukaryota</taxon>
        <taxon>Fungi</taxon>
        <taxon>Dikarya</taxon>
        <taxon>Basidiomycota</taxon>
        <taxon>Agaricomycotina</taxon>
        <taxon>Agaricomycetes</taxon>
        <taxon>Agaricomycetidae</taxon>
        <taxon>Boletales</taxon>
        <taxon>Sclerodermatineae</taxon>
        <taxon>Pisolithaceae</taxon>
        <taxon>Pisolithus</taxon>
    </lineage>
</organism>
<proteinExistence type="predicted"/>
<dbReference type="HOGENOM" id="CLU_068100_0_0_1"/>
<sequence>MLTPNALLRVLRLPKLFLIIYKRLSAATLQWLRYLLSFWNASVAKWKRKYLLKGAADSGLPSITRIMGGGRGDHVTLQCSEVGSAALDNTQPIIPAPTSMPAAPAFLMGNDSNAPQMQSLLNEGNTLSAPKPPWHPPPGTRSQELRCCAPPLRKPLFTIKALHDILCMLFFLDHPGVIGRCLKITQVGYETDVGNWKVFWCKFRNEVENTNLLATVLLAANIGFLGIQSVDQQGLTHWPERLCYMSLLCALGSIMMGIAVRTPRFFTAHSPFYFKVMVLILDVPFEFFFYGLLFFLPLQLWYV</sequence>
<evidence type="ECO:0000313" key="2">
    <source>
        <dbReference type="EMBL" id="KIN98959.1"/>
    </source>
</evidence>
<feature type="transmembrane region" description="Helical" evidence="1">
    <location>
        <begin position="242"/>
        <end position="260"/>
    </location>
</feature>
<keyword evidence="1" id="KW-0472">Membrane</keyword>
<dbReference type="Proteomes" id="UP000054217">
    <property type="component" value="Unassembled WGS sequence"/>
</dbReference>
<keyword evidence="1" id="KW-1133">Transmembrane helix</keyword>
<dbReference type="AlphaFoldDB" id="A0A0C3NCX3"/>
<feature type="transmembrane region" description="Helical" evidence="1">
    <location>
        <begin position="212"/>
        <end position="230"/>
    </location>
</feature>
<dbReference type="InParanoid" id="A0A0C3NCX3"/>
<keyword evidence="1" id="KW-0812">Transmembrane</keyword>
<feature type="transmembrane region" description="Helical" evidence="1">
    <location>
        <begin position="272"/>
        <end position="296"/>
    </location>
</feature>
<evidence type="ECO:0000313" key="3">
    <source>
        <dbReference type="Proteomes" id="UP000054217"/>
    </source>
</evidence>
<gene>
    <name evidence="2" type="ORF">M404DRAFT_1005048</name>
</gene>
<keyword evidence="3" id="KW-1185">Reference proteome</keyword>
<dbReference type="OrthoDB" id="2691424at2759"/>
<dbReference type="EMBL" id="KN832010">
    <property type="protein sequence ID" value="KIN98959.1"/>
    <property type="molecule type" value="Genomic_DNA"/>
</dbReference>
<accession>A0A0C3NCX3</accession>
<protein>
    <submittedName>
        <fullName evidence="2">Uncharacterized protein</fullName>
    </submittedName>
</protein>
<name>A0A0C3NCX3_PISTI</name>
<evidence type="ECO:0000256" key="1">
    <source>
        <dbReference type="SAM" id="Phobius"/>
    </source>
</evidence>
<reference evidence="3" key="2">
    <citation type="submission" date="2015-01" db="EMBL/GenBank/DDBJ databases">
        <title>Evolutionary Origins and Diversification of the Mycorrhizal Mutualists.</title>
        <authorList>
            <consortium name="DOE Joint Genome Institute"/>
            <consortium name="Mycorrhizal Genomics Consortium"/>
            <person name="Kohler A."/>
            <person name="Kuo A."/>
            <person name="Nagy L.G."/>
            <person name="Floudas D."/>
            <person name="Copeland A."/>
            <person name="Barry K.W."/>
            <person name="Cichocki N."/>
            <person name="Veneault-Fourrey C."/>
            <person name="LaButti K."/>
            <person name="Lindquist E.A."/>
            <person name="Lipzen A."/>
            <person name="Lundell T."/>
            <person name="Morin E."/>
            <person name="Murat C."/>
            <person name="Riley R."/>
            <person name="Ohm R."/>
            <person name="Sun H."/>
            <person name="Tunlid A."/>
            <person name="Henrissat B."/>
            <person name="Grigoriev I.V."/>
            <person name="Hibbett D.S."/>
            <person name="Martin F."/>
        </authorList>
    </citation>
    <scope>NUCLEOTIDE SEQUENCE [LARGE SCALE GENOMIC DNA]</scope>
    <source>
        <strain evidence="3">Marx 270</strain>
    </source>
</reference>
<reference evidence="2 3" key="1">
    <citation type="submission" date="2014-04" db="EMBL/GenBank/DDBJ databases">
        <authorList>
            <consortium name="DOE Joint Genome Institute"/>
            <person name="Kuo A."/>
            <person name="Kohler A."/>
            <person name="Costa M.D."/>
            <person name="Nagy L.G."/>
            <person name="Floudas D."/>
            <person name="Copeland A."/>
            <person name="Barry K.W."/>
            <person name="Cichocki N."/>
            <person name="Veneault-Fourrey C."/>
            <person name="LaButti K."/>
            <person name="Lindquist E.A."/>
            <person name="Lipzen A."/>
            <person name="Lundell T."/>
            <person name="Morin E."/>
            <person name="Murat C."/>
            <person name="Sun H."/>
            <person name="Tunlid A."/>
            <person name="Henrissat B."/>
            <person name="Grigoriev I.V."/>
            <person name="Hibbett D.S."/>
            <person name="Martin F."/>
            <person name="Nordberg H.P."/>
            <person name="Cantor M.N."/>
            <person name="Hua S.X."/>
        </authorList>
    </citation>
    <scope>NUCLEOTIDE SEQUENCE [LARGE SCALE GENOMIC DNA]</scope>
    <source>
        <strain evidence="2 3">Marx 270</strain>
    </source>
</reference>